<dbReference type="SUPFAM" id="SSF54197">
    <property type="entry name" value="HIT-like"/>
    <property type="match status" value="1"/>
</dbReference>
<dbReference type="VEuPathDB" id="FungiDB:C8Q69DRAFT_445950"/>
<dbReference type="InterPro" id="IPR045759">
    <property type="entry name" value="Ap4A_phos1/2_N"/>
</dbReference>
<dbReference type="InterPro" id="IPR036265">
    <property type="entry name" value="HIT-like_sf"/>
</dbReference>
<reference evidence="3 4" key="1">
    <citation type="journal article" date="2018" name="Front. Microbiol.">
        <title>Genomic and genetic insights into a cosmopolitan fungus, Paecilomyces variotii (Eurotiales).</title>
        <authorList>
            <person name="Urquhart A.S."/>
            <person name="Mondo S.J."/>
            <person name="Makela M.R."/>
            <person name="Hane J.K."/>
            <person name="Wiebenga A."/>
            <person name="He G."/>
            <person name="Mihaltcheva S."/>
            <person name="Pangilinan J."/>
            <person name="Lipzen A."/>
            <person name="Barry K."/>
            <person name="de Vries R.P."/>
            <person name="Grigoriev I.V."/>
            <person name="Idnurm A."/>
        </authorList>
    </citation>
    <scope>NUCLEOTIDE SEQUENCE [LARGE SCALE GENOMIC DNA]</scope>
    <source>
        <strain evidence="3 4">CBS 101075</strain>
    </source>
</reference>
<dbReference type="GeneID" id="39598376"/>
<accession>A0A443HQG1</accession>
<proteinExistence type="predicted"/>
<evidence type="ECO:0000259" key="2">
    <source>
        <dbReference type="Pfam" id="PF19327"/>
    </source>
</evidence>
<dbReference type="PANTHER" id="PTHR38420">
    <property type="entry name" value="AP-4-A PHOSPHORYLASE II"/>
    <property type="match status" value="1"/>
</dbReference>
<organism evidence="3 4">
    <name type="scientific">Byssochlamys spectabilis</name>
    <name type="common">Paecilomyces variotii</name>
    <dbReference type="NCBI Taxonomy" id="264951"/>
    <lineage>
        <taxon>Eukaryota</taxon>
        <taxon>Fungi</taxon>
        <taxon>Dikarya</taxon>
        <taxon>Ascomycota</taxon>
        <taxon>Pezizomycotina</taxon>
        <taxon>Eurotiomycetes</taxon>
        <taxon>Eurotiomycetidae</taxon>
        <taxon>Eurotiales</taxon>
        <taxon>Thermoascaceae</taxon>
        <taxon>Paecilomyces</taxon>
    </lineage>
</organism>
<evidence type="ECO:0000259" key="1">
    <source>
        <dbReference type="Pfam" id="PF09830"/>
    </source>
</evidence>
<evidence type="ECO:0000313" key="3">
    <source>
        <dbReference type="EMBL" id="RWQ94047.1"/>
    </source>
</evidence>
<dbReference type="InterPro" id="IPR009163">
    <property type="entry name" value="Ap4A_phos1/2"/>
</dbReference>
<dbReference type="Proteomes" id="UP000283841">
    <property type="component" value="Unassembled WGS sequence"/>
</dbReference>
<dbReference type="GO" id="GO:0009117">
    <property type="term" value="P:nucleotide metabolic process"/>
    <property type="evidence" value="ECO:0007669"/>
    <property type="project" value="InterPro"/>
</dbReference>
<dbReference type="InterPro" id="IPR019200">
    <property type="entry name" value="ATP_adenylylTrfase_C"/>
</dbReference>
<evidence type="ECO:0000313" key="4">
    <source>
        <dbReference type="Proteomes" id="UP000283841"/>
    </source>
</evidence>
<sequence>MSSTRISENGADEEDDFKSLGLPADLEAKTYAKFDSMVNERRIFYEVTKTEIYSHNGFLFEFRITPILSDKPVLPPNDPGRIKSSGPFINPNPDEVITNIGASHRLLVNKYCIYRPMLVLPTREFALQEDDLTATDLTAVWAVMKSFSTTRLLMIYNCGVNSGSSQGHKHMQLFAEPEFEIWPARASASARDEVESRISGVSFKHFVLRIPEHATARDVVRIHDRLLALTKDVLVRIGDVDGDYNVAMTEEWMVLIPRRTFGPGGPNGSNAAGMLGLVAIKDEEERRRWAELGYTDYLAYLGVPIDA</sequence>
<dbReference type="InterPro" id="IPR043171">
    <property type="entry name" value="Ap4A_phos1/2-like"/>
</dbReference>
<dbReference type="PANTHER" id="PTHR38420:SF1">
    <property type="entry name" value="PUTATIVE (AFU_ORTHOLOGUE AFUA_5G14690)-RELATED"/>
    <property type="match status" value="1"/>
</dbReference>
<protein>
    <submittedName>
        <fullName evidence="3">Putative 5',5'''-P-1,P-4-tetraphosphate phosphorylase</fullName>
    </submittedName>
</protein>
<dbReference type="Gene3D" id="3.30.428.70">
    <property type="match status" value="1"/>
</dbReference>
<dbReference type="EMBL" id="RCNU01000008">
    <property type="protein sequence ID" value="RWQ94047.1"/>
    <property type="molecule type" value="Genomic_DNA"/>
</dbReference>
<keyword evidence="4" id="KW-1185">Reference proteome</keyword>
<gene>
    <name evidence="3" type="ORF">C8Q69DRAFT_445950</name>
</gene>
<feature type="domain" description="Ap4A phosphorylase 1/2 N-terminal" evidence="2">
    <location>
        <begin position="48"/>
        <end position="176"/>
    </location>
</feature>
<comment type="caution">
    <text evidence="3">The sequence shown here is derived from an EMBL/GenBank/DDBJ whole genome shotgun (WGS) entry which is preliminary data.</text>
</comment>
<dbReference type="Pfam" id="PF09830">
    <property type="entry name" value="ATP_transf"/>
    <property type="match status" value="1"/>
</dbReference>
<feature type="domain" description="ATP adenylyltransferase C-terminal" evidence="1">
    <location>
        <begin position="201"/>
        <end position="304"/>
    </location>
</feature>
<dbReference type="AlphaFoldDB" id="A0A443HQG1"/>
<dbReference type="Pfam" id="PF19327">
    <property type="entry name" value="Ap4A_phos_N"/>
    <property type="match status" value="1"/>
</dbReference>
<dbReference type="GO" id="GO:0005524">
    <property type="term" value="F:ATP binding"/>
    <property type="evidence" value="ECO:0007669"/>
    <property type="project" value="InterPro"/>
</dbReference>
<dbReference type="RefSeq" id="XP_028483692.1">
    <property type="nucleotide sequence ID" value="XM_028629099.1"/>
</dbReference>
<dbReference type="STRING" id="264951.A0A443HQG1"/>
<dbReference type="GO" id="GO:0003877">
    <property type="term" value="F:ATP:ADP adenylyltransferase activity"/>
    <property type="evidence" value="ECO:0007669"/>
    <property type="project" value="InterPro"/>
</dbReference>
<name>A0A443HQG1_BYSSP</name>